<keyword evidence="4" id="KW-1185">Reference proteome</keyword>
<reference evidence="3 4" key="1">
    <citation type="submission" date="2012-01" db="EMBL/GenBank/DDBJ databases">
        <title>The Genome Sequence of Scardovia wiggsiae F0424.</title>
        <authorList>
            <consortium name="The Broad Institute Genome Sequencing Platform"/>
            <person name="Earl A."/>
            <person name="Ward D."/>
            <person name="Feldgarden M."/>
            <person name="Gevers D."/>
            <person name="Izard J."/>
            <person name="Ganesan A."/>
            <person name="Baranova O.V."/>
            <person name="Blanton J.M."/>
            <person name="Tanner A.C."/>
            <person name="Mathney J."/>
            <person name="Dewhirst F.E."/>
            <person name="Young S.K."/>
            <person name="Zeng Q."/>
            <person name="Gargeya S."/>
            <person name="Fitzgerald M."/>
            <person name="Haas B."/>
            <person name="Abouelleil A."/>
            <person name="Alvarado L."/>
            <person name="Arachchi H.M."/>
            <person name="Berlin A."/>
            <person name="Chapman S.B."/>
            <person name="Gearin G."/>
            <person name="Goldberg J."/>
            <person name="Griggs A."/>
            <person name="Gujja S."/>
            <person name="Hansen M."/>
            <person name="Heiman D."/>
            <person name="Howarth C."/>
            <person name="Larimer J."/>
            <person name="Lui A."/>
            <person name="MacDonald P.J.P."/>
            <person name="McCowen C."/>
            <person name="Montmayeur A."/>
            <person name="Murphy C."/>
            <person name="Neiman D."/>
            <person name="Pearson M."/>
            <person name="Priest M."/>
            <person name="Roberts A."/>
            <person name="Saif S."/>
            <person name="Shea T."/>
            <person name="Sisk P."/>
            <person name="Stolte C."/>
            <person name="Sykes S."/>
            <person name="Wortman J."/>
            <person name="Nusbaum C."/>
            <person name="Birren B."/>
        </authorList>
    </citation>
    <scope>NUCLEOTIDE SEQUENCE [LARGE SCALE GENOMIC DNA]</scope>
    <source>
        <strain evidence="3 4">F0424</strain>
    </source>
</reference>
<proteinExistence type="predicted"/>
<dbReference type="eggNOG" id="ENOG503243M">
    <property type="taxonomic scope" value="Bacteria"/>
</dbReference>
<evidence type="ECO:0000313" key="4">
    <source>
        <dbReference type="Proteomes" id="UP000006415"/>
    </source>
</evidence>
<keyword evidence="2" id="KW-1133">Transmembrane helix</keyword>
<protein>
    <submittedName>
        <fullName evidence="3">Uncharacterized protein</fullName>
    </submittedName>
</protein>
<dbReference type="STRING" id="857290.HMPREF9156_01177"/>
<feature type="region of interest" description="Disordered" evidence="1">
    <location>
        <begin position="200"/>
        <end position="274"/>
    </location>
</feature>
<evidence type="ECO:0000313" key="3">
    <source>
        <dbReference type="EMBL" id="EJD64682.1"/>
    </source>
</evidence>
<feature type="compositionally biased region" description="Acidic residues" evidence="1">
    <location>
        <begin position="211"/>
        <end position="221"/>
    </location>
</feature>
<feature type="compositionally biased region" description="Polar residues" evidence="1">
    <location>
        <begin position="52"/>
        <end position="68"/>
    </location>
</feature>
<feature type="region of interest" description="Disordered" evidence="1">
    <location>
        <begin position="1"/>
        <end position="118"/>
    </location>
</feature>
<keyword evidence="2" id="KW-0812">Transmembrane</keyword>
<feature type="compositionally biased region" description="Low complexity" evidence="1">
    <location>
        <begin position="70"/>
        <end position="88"/>
    </location>
</feature>
<dbReference type="Proteomes" id="UP000006415">
    <property type="component" value="Unassembled WGS sequence"/>
</dbReference>
<evidence type="ECO:0000256" key="1">
    <source>
        <dbReference type="SAM" id="MobiDB-lite"/>
    </source>
</evidence>
<feature type="transmembrane region" description="Helical" evidence="2">
    <location>
        <begin position="134"/>
        <end position="158"/>
    </location>
</feature>
<feature type="transmembrane region" description="Helical" evidence="2">
    <location>
        <begin position="170"/>
        <end position="193"/>
    </location>
</feature>
<organism evidence="3 4">
    <name type="scientific">Scardovia wiggsiae F0424</name>
    <dbReference type="NCBI Taxonomy" id="857290"/>
    <lineage>
        <taxon>Bacteria</taxon>
        <taxon>Bacillati</taxon>
        <taxon>Actinomycetota</taxon>
        <taxon>Actinomycetes</taxon>
        <taxon>Bifidobacteriales</taxon>
        <taxon>Bifidobacteriaceae</taxon>
        <taxon>Scardovia</taxon>
    </lineage>
</organism>
<dbReference type="OrthoDB" id="3233118at2"/>
<keyword evidence="2" id="KW-0472">Membrane</keyword>
<dbReference type="RefSeq" id="WP_007148240.1">
    <property type="nucleotide sequence ID" value="NZ_AKCI01000001.1"/>
</dbReference>
<dbReference type="HOGENOM" id="CLU_1015226_0_0_11"/>
<comment type="caution">
    <text evidence="3">The sequence shown here is derived from an EMBL/GenBank/DDBJ whole genome shotgun (WGS) entry which is preliminary data.</text>
</comment>
<accession>J0LLI2</accession>
<dbReference type="EMBL" id="AGZS01000006">
    <property type="protein sequence ID" value="EJD64682.1"/>
    <property type="molecule type" value="Genomic_DNA"/>
</dbReference>
<feature type="compositionally biased region" description="Polar residues" evidence="1">
    <location>
        <begin position="265"/>
        <end position="274"/>
    </location>
</feature>
<gene>
    <name evidence="3" type="ORF">HMPREF9156_01177</name>
</gene>
<evidence type="ECO:0000256" key="2">
    <source>
        <dbReference type="SAM" id="Phobius"/>
    </source>
</evidence>
<sequence>MVNNNTASAPFPGDDGKNTIDTTAVQSSSPGSAADVHTDPDNSPTRAMPAASDTQAIPTETMPQQEGKPQQAWQDQQDASAQYASEAYRNSYPGSGSIPPQDAGRPGPQYPGWDRYSGYPEHRRRRPRIYYKKGPYTMTIVWGIFLVLLGIIGIFSILRVTDFISQDYMAFLGIVCCILVGAAIIIGGIIAAVSRDRRKAEDGTDGYGAEGDPDDYPDGYSDDYRDQGYANYPSPSQGQGAMPGEAEGPGSSPAPMTVDAAAPDSTGNPANAAR</sequence>
<feature type="compositionally biased region" description="Polar residues" evidence="1">
    <location>
        <begin position="19"/>
        <end position="31"/>
    </location>
</feature>
<name>J0LLI2_9BIFI</name>
<dbReference type="AlphaFoldDB" id="J0LLI2"/>